<keyword evidence="1" id="KW-0472">Membrane</keyword>
<accession>A0ABV1UUF1</accession>
<organism evidence="2 3">
    <name type="scientific">Streptomyces xantholiticus</name>
    <dbReference type="NCBI Taxonomy" id="68285"/>
    <lineage>
        <taxon>Bacteria</taxon>
        <taxon>Bacillati</taxon>
        <taxon>Actinomycetota</taxon>
        <taxon>Actinomycetes</taxon>
        <taxon>Kitasatosporales</taxon>
        <taxon>Streptomycetaceae</taxon>
        <taxon>Streptomyces</taxon>
    </lineage>
</organism>
<feature type="transmembrane region" description="Helical" evidence="1">
    <location>
        <begin position="128"/>
        <end position="148"/>
    </location>
</feature>
<gene>
    <name evidence="2" type="ORF">ABT276_13835</name>
</gene>
<proteinExistence type="predicted"/>
<keyword evidence="1" id="KW-0812">Transmembrane</keyword>
<comment type="caution">
    <text evidence="2">The sequence shown here is derived from an EMBL/GenBank/DDBJ whole genome shotgun (WGS) entry which is preliminary data.</text>
</comment>
<reference evidence="2 3" key="1">
    <citation type="submission" date="2024-06" db="EMBL/GenBank/DDBJ databases">
        <title>The Natural Products Discovery Center: Release of the First 8490 Sequenced Strains for Exploring Actinobacteria Biosynthetic Diversity.</title>
        <authorList>
            <person name="Kalkreuter E."/>
            <person name="Kautsar S.A."/>
            <person name="Yang D."/>
            <person name="Bader C.D."/>
            <person name="Teijaro C.N."/>
            <person name="Fluegel L."/>
            <person name="Davis C.M."/>
            <person name="Simpson J.R."/>
            <person name="Lauterbach L."/>
            <person name="Steele A.D."/>
            <person name="Gui C."/>
            <person name="Meng S."/>
            <person name="Li G."/>
            <person name="Viehrig K."/>
            <person name="Ye F."/>
            <person name="Su P."/>
            <person name="Kiefer A.F."/>
            <person name="Nichols A."/>
            <person name="Cepeda A.J."/>
            <person name="Yan W."/>
            <person name="Fan B."/>
            <person name="Jiang Y."/>
            <person name="Adhikari A."/>
            <person name="Zheng C.-J."/>
            <person name="Schuster L."/>
            <person name="Cowan T.M."/>
            <person name="Smanski M.J."/>
            <person name="Chevrette M.G."/>
            <person name="De Carvalho L.P.S."/>
            <person name="Shen B."/>
        </authorList>
    </citation>
    <scope>NUCLEOTIDE SEQUENCE [LARGE SCALE GENOMIC DNA]</scope>
    <source>
        <strain evidence="2 3">NPDC000837</strain>
    </source>
</reference>
<feature type="transmembrane region" description="Helical" evidence="1">
    <location>
        <begin position="196"/>
        <end position="214"/>
    </location>
</feature>
<dbReference type="Proteomes" id="UP001445472">
    <property type="component" value="Unassembled WGS sequence"/>
</dbReference>
<dbReference type="EMBL" id="JBEPBX010000010">
    <property type="protein sequence ID" value="MER6614424.1"/>
    <property type="molecule type" value="Genomic_DNA"/>
</dbReference>
<keyword evidence="3" id="KW-1185">Reference proteome</keyword>
<sequence>MTTALAPHAAEPRARFLDLAAAEWLKLWSLRSTGWSLLVAALAVLAFNVGKTWDDYRYWPQDDPGYADRFIADGIPLMHAFGTDAGTVMMLATGAFGALAVTGEYSTGLIRTTLAAVPARRSVMAAKVCVVAAVMTVFGAVVAGVSFASTQAILSAEDAGVALDHPGALRVIVASALFAPVSALVGAAVGTLIRHGAGAVVGSVVLLLLLPLVLSDDRHWSAVLVHALPYAAWKRLVDIPYATEGVPYPWSVGGAWTVYAVWALAAAVVAVTTVHRRDQ</sequence>
<feature type="transmembrane region" description="Helical" evidence="1">
    <location>
        <begin position="168"/>
        <end position="189"/>
    </location>
</feature>
<evidence type="ECO:0000256" key="1">
    <source>
        <dbReference type="SAM" id="Phobius"/>
    </source>
</evidence>
<protein>
    <submittedName>
        <fullName evidence="2">ABC transporter permease</fullName>
    </submittedName>
</protein>
<keyword evidence="1" id="KW-1133">Transmembrane helix</keyword>
<feature type="transmembrane region" description="Helical" evidence="1">
    <location>
        <begin position="256"/>
        <end position="274"/>
    </location>
</feature>
<evidence type="ECO:0000313" key="2">
    <source>
        <dbReference type="EMBL" id="MER6614424.1"/>
    </source>
</evidence>
<dbReference type="RefSeq" id="WP_351976278.1">
    <property type="nucleotide sequence ID" value="NZ_JBEPBX010000010.1"/>
</dbReference>
<evidence type="ECO:0000313" key="3">
    <source>
        <dbReference type="Proteomes" id="UP001445472"/>
    </source>
</evidence>
<feature type="transmembrane region" description="Helical" evidence="1">
    <location>
        <begin position="33"/>
        <end position="50"/>
    </location>
</feature>
<name>A0ABV1UUF1_9ACTN</name>